<keyword evidence="3" id="KW-1185">Reference proteome</keyword>
<accession>A0A2P5ALH6</accession>
<protein>
    <submittedName>
        <fullName evidence="2">Uncharacterized protein</fullName>
    </submittedName>
</protein>
<proteinExistence type="predicted"/>
<dbReference type="EMBL" id="JXTB01000536">
    <property type="protein sequence ID" value="PON37301.1"/>
    <property type="molecule type" value="Genomic_DNA"/>
</dbReference>
<reference evidence="3" key="1">
    <citation type="submission" date="2016-06" db="EMBL/GenBank/DDBJ databases">
        <title>Parallel loss of symbiosis genes in relatives of nitrogen-fixing non-legume Parasponia.</title>
        <authorList>
            <person name="Van Velzen R."/>
            <person name="Holmer R."/>
            <person name="Bu F."/>
            <person name="Rutten L."/>
            <person name="Van Zeijl A."/>
            <person name="Liu W."/>
            <person name="Santuari L."/>
            <person name="Cao Q."/>
            <person name="Sharma T."/>
            <person name="Shen D."/>
            <person name="Roswanjaya Y."/>
            <person name="Wardhani T."/>
            <person name="Kalhor M.S."/>
            <person name="Jansen J."/>
            <person name="Van den Hoogen J."/>
            <person name="Gungor B."/>
            <person name="Hartog M."/>
            <person name="Hontelez J."/>
            <person name="Verver J."/>
            <person name="Yang W.-C."/>
            <person name="Schijlen E."/>
            <person name="Repin R."/>
            <person name="Schilthuizen M."/>
            <person name="Schranz E."/>
            <person name="Heidstra R."/>
            <person name="Miyata K."/>
            <person name="Fedorova E."/>
            <person name="Kohlen W."/>
            <person name="Bisseling T."/>
            <person name="Smit S."/>
            <person name="Geurts R."/>
        </authorList>
    </citation>
    <scope>NUCLEOTIDE SEQUENCE [LARGE SCALE GENOMIC DNA]</scope>
    <source>
        <strain evidence="3">cv. WU1-14</strain>
    </source>
</reference>
<evidence type="ECO:0000256" key="1">
    <source>
        <dbReference type="SAM" id="MobiDB-lite"/>
    </source>
</evidence>
<feature type="region of interest" description="Disordered" evidence="1">
    <location>
        <begin position="48"/>
        <end position="73"/>
    </location>
</feature>
<name>A0A2P5ALH6_PARAD</name>
<dbReference type="Proteomes" id="UP000237105">
    <property type="component" value="Unassembled WGS sequence"/>
</dbReference>
<sequence length="114" mass="12651">YPDGELVGIWKRRAAIAMVYNGVLAQSHGIALNVLRYALTGARLEVEAHGERRRGRQAKQNNHQKIAGAHGLQYPDSGFSGDVRKLVALRGRTTPEKSLRSFFWLIVKRPGSSV</sequence>
<evidence type="ECO:0000313" key="2">
    <source>
        <dbReference type="EMBL" id="PON37301.1"/>
    </source>
</evidence>
<dbReference type="AlphaFoldDB" id="A0A2P5ALH6"/>
<feature type="non-terminal residue" evidence="2">
    <location>
        <position position="1"/>
    </location>
</feature>
<dbReference type="OrthoDB" id="10277418at2759"/>
<comment type="caution">
    <text evidence="2">The sequence shown here is derived from an EMBL/GenBank/DDBJ whole genome shotgun (WGS) entry which is preliminary data.</text>
</comment>
<organism evidence="2 3">
    <name type="scientific">Parasponia andersonii</name>
    <name type="common">Sponia andersonii</name>
    <dbReference type="NCBI Taxonomy" id="3476"/>
    <lineage>
        <taxon>Eukaryota</taxon>
        <taxon>Viridiplantae</taxon>
        <taxon>Streptophyta</taxon>
        <taxon>Embryophyta</taxon>
        <taxon>Tracheophyta</taxon>
        <taxon>Spermatophyta</taxon>
        <taxon>Magnoliopsida</taxon>
        <taxon>eudicotyledons</taxon>
        <taxon>Gunneridae</taxon>
        <taxon>Pentapetalae</taxon>
        <taxon>rosids</taxon>
        <taxon>fabids</taxon>
        <taxon>Rosales</taxon>
        <taxon>Cannabaceae</taxon>
        <taxon>Parasponia</taxon>
    </lineage>
</organism>
<gene>
    <name evidence="2" type="ORF">PanWU01x14_321480</name>
</gene>
<evidence type="ECO:0000313" key="3">
    <source>
        <dbReference type="Proteomes" id="UP000237105"/>
    </source>
</evidence>